<accession>A0A5J9VB67</accession>
<gene>
    <name evidence="1" type="ORF">EJB05_25123</name>
</gene>
<feature type="non-terminal residue" evidence="1">
    <location>
        <position position="1"/>
    </location>
</feature>
<dbReference type="Gramene" id="TVU33313">
    <property type="protein sequence ID" value="TVU33313"/>
    <property type="gene ID" value="EJB05_25123"/>
</dbReference>
<evidence type="ECO:0000313" key="1">
    <source>
        <dbReference type="EMBL" id="TVU33313.1"/>
    </source>
</evidence>
<dbReference type="Pfam" id="PF23733">
    <property type="entry name" value="GRXCR1-2_C"/>
    <property type="match status" value="1"/>
</dbReference>
<proteinExistence type="predicted"/>
<evidence type="ECO:0008006" key="3">
    <source>
        <dbReference type="Google" id="ProtNLM"/>
    </source>
</evidence>
<evidence type="ECO:0000313" key="2">
    <source>
        <dbReference type="Proteomes" id="UP000324897"/>
    </source>
</evidence>
<protein>
    <recommendedName>
        <fullName evidence="3">Glutaredoxin domain-containing protein</fullName>
    </recommendedName>
</protein>
<dbReference type="EMBL" id="RWGY01000011">
    <property type="protein sequence ID" value="TVU33313.1"/>
    <property type="molecule type" value="Genomic_DNA"/>
</dbReference>
<dbReference type="PANTHER" id="PTHR45669:SF15">
    <property type="entry name" value="OS05G0353600 PROTEIN"/>
    <property type="match status" value="1"/>
</dbReference>
<reference evidence="1 2" key="1">
    <citation type="journal article" date="2019" name="Sci. Rep.">
        <title>A high-quality genome of Eragrostis curvula grass provides insights into Poaceae evolution and supports new strategies to enhance forage quality.</title>
        <authorList>
            <person name="Carballo J."/>
            <person name="Santos B.A.C.M."/>
            <person name="Zappacosta D."/>
            <person name="Garbus I."/>
            <person name="Selva J.P."/>
            <person name="Gallo C.A."/>
            <person name="Diaz A."/>
            <person name="Albertini E."/>
            <person name="Caccamo M."/>
            <person name="Echenique V."/>
        </authorList>
    </citation>
    <scope>NUCLEOTIDE SEQUENCE [LARGE SCALE GENOMIC DNA]</scope>
    <source>
        <strain evidence="2">cv. Victoria</strain>
        <tissue evidence="1">Leaf</tissue>
    </source>
</reference>
<comment type="caution">
    <text evidence="1">The sequence shown here is derived from an EMBL/GenBank/DDBJ whole genome shotgun (WGS) entry which is preliminary data.</text>
</comment>
<dbReference type="PANTHER" id="PTHR45669">
    <property type="entry name" value="GLUTAREDOXIN DOMAIN-CONTAINING CYSTEINE-RICH PROTEIN CG12206-RELATED"/>
    <property type="match status" value="1"/>
</dbReference>
<name>A0A5J9VB67_9POAL</name>
<dbReference type="Proteomes" id="UP000324897">
    <property type="component" value="Chromosome 1"/>
</dbReference>
<dbReference type="AlphaFoldDB" id="A0A5J9VB67"/>
<dbReference type="OrthoDB" id="423313at2759"/>
<organism evidence="1 2">
    <name type="scientific">Eragrostis curvula</name>
    <name type="common">weeping love grass</name>
    <dbReference type="NCBI Taxonomy" id="38414"/>
    <lineage>
        <taxon>Eukaryota</taxon>
        <taxon>Viridiplantae</taxon>
        <taxon>Streptophyta</taxon>
        <taxon>Embryophyta</taxon>
        <taxon>Tracheophyta</taxon>
        <taxon>Spermatophyta</taxon>
        <taxon>Magnoliopsida</taxon>
        <taxon>Liliopsida</taxon>
        <taxon>Poales</taxon>
        <taxon>Poaceae</taxon>
        <taxon>PACMAD clade</taxon>
        <taxon>Chloridoideae</taxon>
        <taxon>Eragrostideae</taxon>
        <taxon>Eragrostidinae</taxon>
        <taxon>Eragrostis</taxon>
    </lineage>
</organism>
<sequence>MTTSRRPLPWMKLAYLAPGISLPRPYDGSGAMSGQLLVSCVALSTAPLARKSVMWLVRLKLPVSHVPAGTCSVVPPRRRWCWMRYTALRNAHVFTVRPSPTPPNSVMDTTSGRCFAGATPTHVAAAAASVPWSSTASAASATARPRNDAAMLMLACSQHEIAEETVKPSRGLQEELFLPGVWRSLRKRSSANLGWEWNGMVVGAASEVRHLHESGEFRRVLVGAAPAPPAPCASCGGSRFTPCGAYGGSHRRFSEKTGGFHICAACNENGLIRCAACCSIGAVPSGILEPFQVEEKDA</sequence>
<keyword evidence="2" id="KW-1185">Reference proteome</keyword>